<proteinExistence type="predicted"/>
<dbReference type="RefSeq" id="WP_194028065.1">
    <property type="nucleotide sequence ID" value="NZ_JADEWZ010000004.1"/>
</dbReference>
<dbReference type="Gene3D" id="3.40.50.720">
    <property type="entry name" value="NAD(P)-binding Rossmann-like Domain"/>
    <property type="match status" value="1"/>
</dbReference>
<organism evidence="2 3">
    <name type="scientific">Lusitaniella coriacea LEGE 07157</name>
    <dbReference type="NCBI Taxonomy" id="945747"/>
    <lineage>
        <taxon>Bacteria</taxon>
        <taxon>Bacillati</taxon>
        <taxon>Cyanobacteriota</taxon>
        <taxon>Cyanophyceae</taxon>
        <taxon>Spirulinales</taxon>
        <taxon>Lusitaniellaceae</taxon>
        <taxon>Lusitaniella</taxon>
    </lineage>
</organism>
<name>A0A8J7ARR8_9CYAN</name>
<evidence type="ECO:0000259" key="1">
    <source>
        <dbReference type="Pfam" id="PF01370"/>
    </source>
</evidence>
<feature type="domain" description="NAD-dependent epimerase/dehydratase" evidence="1">
    <location>
        <begin position="6"/>
        <end position="222"/>
    </location>
</feature>
<dbReference type="Pfam" id="PF01370">
    <property type="entry name" value="Epimerase"/>
    <property type="match status" value="1"/>
</dbReference>
<protein>
    <submittedName>
        <fullName evidence="2">NAD(P)-dependent oxidoreductase</fullName>
    </submittedName>
</protein>
<gene>
    <name evidence="2" type="ORF">IQ249_03570</name>
</gene>
<dbReference type="InterPro" id="IPR036291">
    <property type="entry name" value="NAD(P)-bd_dom_sf"/>
</dbReference>
<evidence type="ECO:0000313" key="2">
    <source>
        <dbReference type="EMBL" id="MBE9114971.1"/>
    </source>
</evidence>
<keyword evidence="3" id="KW-1185">Reference proteome</keyword>
<dbReference type="EMBL" id="JADEWZ010000004">
    <property type="protein sequence ID" value="MBE9114971.1"/>
    <property type="molecule type" value="Genomic_DNA"/>
</dbReference>
<dbReference type="Proteomes" id="UP000654482">
    <property type="component" value="Unassembled WGS sequence"/>
</dbReference>
<dbReference type="PANTHER" id="PTHR43245:SF13">
    <property type="entry name" value="UDP-D-APIOSE_UDP-D-XYLOSE SYNTHASE 2"/>
    <property type="match status" value="1"/>
</dbReference>
<dbReference type="InterPro" id="IPR050177">
    <property type="entry name" value="Lipid_A_modif_metabolic_enz"/>
</dbReference>
<reference evidence="2" key="1">
    <citation type="submission" date="2020-10" db="EMBL/GenBank/DDBJ databases">
        <authorList>
            <person name="Castelo-Branco R."/>
            <person name="Eusebio N."/>
            <person name="Adriana R."/>
            <person name="Vieira A."/>
            <person name="Brugerolle De Fraissinette N."/>
            <person name="Rezende De Castro R."/>
            <person name="Schneider M.P."/>
            <person name="Vasconcelos V."/>
            <person name="Leao P.N."/>
        </authorList>
    </citation>
    <scope>NUCLEOTIDE SEQUENCE</scope>
    <source>
        <strain evidence="2">LEGE 07157</strain>
    </source>
</reference>
<accession>A0A8J7ARR8</accession>
<sequence>MTSKRIFMTGASGCIGHYLAETLIQDTDCELFLLVRNPSKLQFDTNARPGIHILQADLREIEQFRDLLQTIDVAILAATAWGGTGEVFDVNTVKTIRLMNLLDLNQCEQVIYFSTASILNRNNELLPEAGQLGTDYIRSKYDCFLQLPRLAIAPKITALFPTLVFGGDKNHPTSHLSSGIAEVVKWMGLIRFFKADASFHFLHARDIAQVARYFVEHPPEKKRDGTVRKVVLGNPRITVNQAVEEICAYLGKKIYFRVPLTLWLANFFIALFRVQMAPWDRFALNYRHFTHQNPVSPATFELTPYCPTLTDVLKTHGISQK</sequence>
<evidence type="ECO:0000313" key="3">
    <source>
        <dbReference type="Proteomes" id="UP000654482"/>
    </source>
</evidence>
<dbReference type="SUPFAM" id="SSF51735">
    <property type="entry name" value="NAD(P)-binding Rossmann-fold domains"/>
    <property type="match status" value="1"/>
</dbReference>
<dbReference type="InterPro" id="IPR001509">
    <property type="entry name" value="Epimerase_deHydtase"/>
</dbReference>
<dbReference type="AlphaFoldDB" id="A0A8J7ARR8"/>
<comment type="caution">
    <text evidence="2">The sequence shown here is derived from an EMBL/GenBank/DDBJ whole genome shotgun (WGS) entry which is preliminary data.</text>
</comment>
<dbReference type="PANTHER" id="PTHR43245">
    <property type="entry name" value="BIFUNCTIONAL POLYMYXIN RESISTANCE PROTEIN ARNA"/>
    <property type="match status" value="1"/>
</dbReference>